<dbReference type="PRINTS" id="PR00598">
    <property type="entry name" value="HTHMARR"/>
</dbReference>
<accession>A0A4Q7JE43</accession>
<dbReference type="SMART" id="SM00347">
    <property type="entry name" value="HTH_MARR"/>
    <property type="match status" value="1"/>
</dbReference>
<dbReference type="PROSITE" id="PS50995">
    <property type="entry name" value="HTH_MARR_2"/>
    <property type="match status" value="1"/>
</dbReference>
<keyword evidence="4" id="KW-1185">Reference proteome</keyword>
<dbReference type="Pfam" id="PF12802">
    <property type="entry name" value="MarR_2"/>
    <property type="match status" value="1"/>
</dbReference>
<name>A0A4Q7JE43_9PSEU</name>
<dbReference type="InterPro" id="IPR036388">
    <property type="entry name" value="WH-like_DNA-bd_sf"/>
</dbReference>
<dbReference type="RefSeq" id="WP_130473110.1">
    <property type="nucleotide sequence ID" value="NZ_SFCC01000001.1"/>
</dbReference>
<dbReference type="Gene3D" id="1.10.10.10">
    <property type="entry name" value="Winged helix-like DNA-binding domain superfamily/Winged helix DNA-binding domain"/>
    <property type="match status" value="1"/>
</dbReference>
<dbReference type="OrthoDB" id="3254910at2"/>
<dbReference type="InterPro" id="IPR000835">
    <property type="entry name" value="HTH_MarR-typ"/>
</dbReference>
<protein>
    <submittedName>
        <fullName evidence="3">MarR family transcriptional regulator</fullName>
    </submittedName>
</protein>
<proteinExistence type="predicted"/>
<dbReference type="GO" id="GO:0003700">
    <property type="term" value="F:DNA-binding transcription factor activity"/>
    <property type="evidence" value="ECO:0007669"/>
    <property type="project" value="InterPro"/>
</dbReference>
<evidence type="ECO:0000313" key="3">
    <source>
        <dbReference type="EMBL" id="RZQ65538.1"/>
    </source>
</evidence>
<feature type="region of interest" description="Disordered" evidence="1">
    <location>
        <begin position="172"/>
        <end position="191"/>
    </location>
</feature>
<evidence type="ECO:0000256" key="1">
    <source>
        <dbReference type="SAM" id="MobiDB-lite"/>
    </source>
</evidence>
<dbReference type="SUPFAM" id="SSF46785">
    <property type="entry name" value="Winged helix' DNA-binding domain"/>
    <property type="match status" value="1"/>
</dbReference>
<dbReference type="EMBL" id="SFCC01000001">
    <property type="protein sequence ID" value="RZQ65538.1"/>
    <property type="molecule type" value="Genomic_DNA"/>
</dbReference>
<dbReference type="AlphaFoldDB" id="A0A4Q7JE43"/>
<gene>
    <name evidence="3" type="ORF">EWH70_00075</name>
</gene>
<dbReference type="InterPro" id="IPR036390">
    <property type="entry name" value="WH_DNA-bd_sf"/>
</dbReference>
<dbReference type="InterPro" id="IPR039422">
    <property type="entry name" value="MarR/SlyA-like"/>
</dbReference>
<dbReference type="PANTHER" id="PTHR33164:SF99">
    <property type="entry name" value="MARR FAMILY REGULATORY PROTEIN"/>
    <property type="match status" value="1"/>
</dbReference>
<dbReference type="GO" id="GO:0006950">
    <property type="term" value="P:response to stress"/>
    <property type="evidence" value="ECO:0007669"/>
    <property type="project" value="TreeGrafter"/>
</dbReference>
<sequence>MPMTRWLSDEEQRVWRSFSAAIDMLKGHVETQLQQESGMPHTYYEVLVILSETPGHTLRMSELAEQSRSSRSRLSHAVARLEASGWVERSSCDVDKRGAWARLTPAGMAALETAAPGHVGAVRQALFDQLTPEQVRVLGEISDAIVGGLAVPCAKAKAEELAACTEADARLPAESPAHTGEPHASVPTSAR</sequence>
<dbReference type="PANTHER" id="PTHR33164">
    <property type="entry name" value="TRANSCRIPTIONAL REGULATOR, MARR FAMILY"/>
    <property type="match status" value="1"/>
</dbReference>
<comment type="caution">
    <text evidence="3">The sequence shown here is derived from an EMBL/GenBank/DDBJ whole genome shotgun (WGS) entry which is preliminary data.</text>
</comment>
<evidence type="ECO:0000313" key="4">
    <source>
        <dbReference type="Proteomes" id="UP000292003"/>
    </source>
</evidence>
<organism evidence="3 4">
    <name type="scientific">Amycolatopsis suaedae</name>
    <dbReference type="NCBI Taxonomy" id="2510978"/>
    <lineage>
        <taxon>Bacteria</taxon>
        <taxon>Bacillati</taxon>
        <taxon>Actinomycetota</taxon>
        <taxon>Actinomycetes</taxon>
        <taxon>Pseudonocardiales</taxon>
        <taxon>Pseudonocardiaceae</taxon>
        <taxon>Amycolatopsis</taxon>
    </lineage>
</organism>
<feature type="domain" description="HTH marR-type" evidence="2">
    <location>
        <begin position="11"/>
        <end position="147"/>
    </location>
</feature>
<reference evidence="3 4" key="1">
    <citation type="submission" date="2019-02" db="EMBL/GenBank/DDBJ databases">
        <title>Draft genome sequence of Amycolatopsis sp. 8-3EHSu isolated from roots of Suaeda maritima.</title>
        <authorList>
            <person name="Duangmal K."/>
            <person name="Chantavorakit T."/>
        </authorList>
    </citation>
    <scope>NUCLEOTIDE SEQUENCE [LARGE SCALE GENOMIC DNA]</scope>
    <source>
        <strain evidence="3 4">8-3EHSu</strain>
    </source>
</reference>
<evidence type="ECO:0000259" key="2">
    <source>
        <dbReference type="PROSITE" id="PS50995"/>
    </source>
</evidence>
<dbReference type="Proteomes" id="UP000292003">
    <property type="component" value="Unassembled WGS sequence"/>
</dbReference>